<keyword evidence="3" id="KW-1185">Reference proteome</keyword>
<comment type="caution">
    <text evidence="2">The sequence shown here is derived from an EMBL/GenBank/DDBJ whole genome shotgun (WGS) entry which is preliminary data.</text>
</comment>
<dbReference type="Proteomes" id="UP000220922">
    <property type="component" value="Unassembled WGS sequence"/>
</dbReference>
<organism evidence="2 3">
    <name type="scientific">Candidatus Chloroploca asiatica</name>
    <dbReference type="NCBI Taxonomy" id="1506545"/>
    <lineage>
        <taxon>Bacteria</taxon>
        <taxon>Bacillati</taxon>
        <taxon>Chloroflexota</taxon>
        <taxon>Chloroflexia</taxon>
        <taxon>Chloroflexales</taxon>
        <taxon>Chloroflexineae</taxon>
        <taxon>Oscillochloridaceae</taxon>
        <taxon>Candidatus Chloroploca</taxon>
    </lineage>
</organism>
<dbReference type="RefSeq" id="WP_097655116.1">
    <property type="nucleotide sequence ID" value="NZ_LYXE01000182.1"/>
</dbReference>
<dbReference type="Gene3D" id="3.40.80.10">
    <property type="entry name" value="Peptidoglycan recognition protein-like"/>
    <property type="match status" value="1"/>
</dbReference>
<gene>
    <name evidence="2" type="ORF">A9Q02_05760</name>
</gene>
<dbReference type="GO" id="GO:0009253">
    <property type="term" value="P:peptidoglycan catabolic process"/>
    <property type="evidence" value="ECO:0007669"/>
    <property type="project" value="InterPro"/>
</dbReference>
<dbReference type="EMBL" id="LYXE01000182">
    <property type="protein sequence ID" value="PDV96731.1"/>
    <property type="molecule type" value="Genomic_DNA"/>
</dbReference>
<sequence length="300" mass="33114">MSNAVQAPLVSSTVFDLASIAPYQRLTEDAEHMPDGIHVFGAAFLHRDLALQLPMHEQYIITGPLQAVVDLRGTLGRPFHTTLRPGTIHIVPRGEPAAYHYRCQETPTMGIIDGSIAQTRDMEDTLWHCGITEGNDMSIAVQLPLGGQQDATPAQWEATTRLFDELIAHFGMAGRRSVLGHQEWSDNICPGPKLMPRLQFWRDNEQFVELVKADKSQQPPPPSADGPEQSLRYLVIFDELHVRAEPSVDAVVIMTLRQGETLVANGLVSGETLGDSANWVALADPQGFVHEHLLRPLEQG</sequence>
<dbReference type="InterPro" id="IPR002502">
    <property type="entry name" value="Amidase_domain"/>
</dbReference>
<dbReference type="CDD" id="cd06583">
    <property type="entry name" value="PGRP"/>
    <property type="match status" value="1"/>
</dbReference>
<dbReference type="Pfam" id="PF01510">
    <property type="entry name" value="Amidase_2"/>
    <property type="match status" value="1"/>
</dbReference>
<feature type="domain" description="N-acetylmuramoyl-L-alanine amidase" evidence="1">
    <location>
        <begin position="113"/>
        <end position="192"/>
    </location>
</feature>
<dbReference type="GO" id="GO:0008745">
    <property type="term" value="F:N-acetylmuramoyl-L-alanine amidase activity"/>
    <property type="evidence" value="ECO:0007669"/>
    <property type="project" value="InterPro"/>
</dbReference>
<proteinExistence type="predicted"/>
<evidence type="ECO:0000313" key="3">
    <source>
        <dbReference type="Proteomes" id="UP000220922"/>
    </source>
</evidence>
<reference evidence="2 3" key="1">
    <citation type="submission" date="2016-05" db="EMBL/GenBank/DDBJ databases">
        <authorList>
            <person name="Lavstsen T."/>
            <person name="Jespersen J.S."/>
        </authorList>
    </citation>
    <scope>NUCLEOTIDE SEQUENCE [LARGE SCALE GENOMIC DNA]</scope>
    <source>
        <strain evidence="2 3">B7-9</strain>
    </source>
</reference>
<evidence type="ECO:0000313" key="2">
    <source>
        <dbReference type="EMBL" id="PDV96731.1"/>
    </source>
</evidence>
<evidence type="ECO:0000259" key="1">
    <source>
        <dbReference type="Pfam" id="PF01510"/>
    </source>
</evidence>
<accession>A0A2H3KWI7</accession>
<dbReference type="SUPFAM" id="SSF55846">
    <property type="entry name" value="N-acetylmuramoyl-L-alanine amidase-like"/>
    <property type="match status" value="1"/>
</dbReference>
<dbReference type="InterPro" id="IPR036505">
    <property type="entry name" value="Amidase/PGRP_sf"/>
</dbReference>
<dbReference type="OrthoDB" id="156113at2"/>
<dbReference type="AlphaFoldDB" id="A0A2H3KWI7"/>
<name>A0A2H3KWI7_9CHLR</name>
<protein>
    <recommendedName>
        <fullName evidence="1">N-acetylmuramoyl-L-alanine amidase domain-containing protein</fullName>
    </recommendedName>
</protein>